<feature type="transmembrane region" description="Helical" evidence="1">
    <location>
        <begin position="104"/>
        <end position="123"/>
    </location>
</feature>
<dbReference type="Proteomes" id="UP001597180">
    <property type="component" value="Unassembled WGS sequence"/>
</dbReference>
<keyword evidence="1" id="KW-0812">Transmembrane</keyword>
<evidence type="ECO:0000313" key="2">
    <source>
        <dbReference type="EMBL" id="MFD1220381.1"/>
    </source>
</evidence>
<dbReference type="InterPro" id="IPR010288">
    <property type="entry name" value="EcsB_ABC"/>
</dbReference>
<keyword evidence="1" id="KW-1133">Transmembrane helix</keyword>
<dbReference type="Pfam" id="PF05975">
    <property type="entry name" value="EcsB"/>
    <property type="match status" value="1"/>
</dbReference>
<feature type="transmembrane region" description="Helical" evidence="1">
    <location>
        <begin position="21"/>
        <end position="44"/>
    </location>
</feature>
<feature type="transmembrane region" description="Helical" evidence="1">
    <location>
        <begin position="135"/>
        <end position="154"/>
    </location>
</feature>
<organism evidence="2 3">
    <name type="scientific">Paenibacillus vulneris</name>
    <dbReference type="NCBI Taxonomy" id="1133364"/>
    <lineage>
        <taxon>Bacteria</taxon>
        <taxon>Bacillati</taxon>
        <taxon>Bacillota</taxon>
        <taxon>Bacilli</taxon>
        <taxon>Bacillales</taxon>
        <taxon>Paenibacillaceae</taxon>
        <taxon>Paenibacillus</taxon>
    </lineage>
</organism>
<keyword evidence="3" id="KW-1185">Reference proteome</keyword>
<dbReference type="RefSeq" id="WP_345587047.1">
    <property type="nucleotide sequence ID" value="NZ_BAABJG010000006.1"/>
</dbReference>
<dbReference type="EMBL" id="JBHTLU010000013">
    <property type="protein sequence ID" value="MFD1220381.1"/>
    <property type="molecule type" value="Genomic_DNA"/>
</dbReference>
<sequence>MDMKAMYQRRSAEFLKEIRPYVHYALQSLIMSAVAAFLLFSIAYRLFLGWVTPAFPWELLCGAVMLLPLAGGKIRTYLQDADILFLLPHERGMNAYLKAAMQKALLLQSAAVVAAWGLVWPLYAKMTASGGARFFLILVIWLLFKWVILYGKWAELQLQEAGTRRWFALLRWIGTAISAYGMITWKLPHGVMVLAAGSIAYLALLRVPSKYVVHWMLLIDWEKRHRTGVYRILNWFIDVPQVQGKARNTRIPTSWLQFIPFRASSSYTYMYTLIWLRSELLGITFRLTVLGIVILASLRSEWASIAAYLAFTLFGALQLADLKRYYRVHIWHRIYPLPDGLLQRSVSSVRRTLHLAMLLLLAIPLCWTLRTPLEALALFLLTAAASWLYHRYK</sequence>
<feature type="transmembrane region" description="Helical" evidence="1">
    <location>
        <begin position="189"/>
        <end position="207"/>
    </location>
</feature>
<evidence type="ECO:0000313" key="3">
    <source>
        <dbReference type="Proteomes" id="UP001597180"/>
    </source>
</evidence>
<dbReference type="PIRSF" id="PIRSF037259">
    <property type="entry name" value="EcsB_ABC"/>
    <property type="match status" value="1"/>
</dbReference>
<name>A0ABW3UKK3_9BACL</name>
<accession>A0ABW3UKK3</accession>
<feature type="transmembrane region" description="Helical" evidence="1">
    <location>
        <begin position="50"/>
        <end position="70"/>
    </location>
</feature>
<feature type="transmembrane region" description="Helical" evidence="1">
    <location>
        <begin position="166"/>
        <end position="183"/>
    </location>
</feature>
<evidence type="ECO:0000256" key="1">
    <source>
        <dbReference type="SAM" id="Phobius"/>
    </source>
</evidence>
<reference evidence="3" key="1">
    <citation type="journal article" date="2019" name="Int. J. Syst. Evol. Microbiol.">
        <title>The Global Catalogue of Microorganisms (GCM) 10K type strain sequencing project: providing services to taxonomists for standard genome sequencing and annotation.</title>
        <authorList>
            <consortium name="The Broad Institute Genomics Platform"/>
            <consortium name="The Broad Institute Genome Sequencing Center for Infectious Disease"/>
            <person name="Wu L."/>
            <person name="Ma J."/>
        </authorList>
    </citation>
    <scope>NUCLEOTIDE SEQUENCE [LARGE SCALE GENOMIC DNA]</scope>
    <source>
        <strain evidence="3">CCUG 53270</strain>
    </source>
</reference>
<feature type="transmembrane region" description="Helical" evidence="1">
    <location>
        <begin position="302"/>
        <end position="320"/>
    </location>
</feature>
<feature type="transmembrane region" description="Helical" evidence="1">
    <location>
        <begin position="274"/>
        <end position="296"/>
    </location>
</feature>
<proteinExistence type="predicted"/>
<feature type="transmembrane region" description="Helical" evidence="1">
    <location>
        <begin position="376"/>
        <end position="392"/>
    </location>
</feature>
<gene>
    <name evidence="2" type="ORF">ACFQ4B_09635</name>
</gene>
<protein>
    <submittedName>
        <fullName evidence="2">ABC transporter permease</fullName>
    </submittedName>
</protein>
<keyword evidence="1" id="KW-0472">Membrane</keyword>
<feature type="transmembrane region" description="Helical" evidence="1">
    <location>
        <begin position="352"/>
        <end position="370"/>
    </location>
</feature>
<comment type="caution">
    <text evidence="2">The sequence shown here is derived from an EMBL/GenBank/DDBJ whole genome shotgun (WGS) entry which is preliminary data.</text>
</comment>